<gene>
    <name evidence="1" type="ORF">G3572_15065</name>
</gene>
<dbReference type="Gene3D" id="3.30.470.20">
    <property type="entry name" value="ATP-grasp fold, B domain"/>
    <property type="match status" value="1"/>
</dbReference>
<proteinExistence type="predicted"/>
<dbReference type="EMBL" id="JAAIKE010000005">
    <property type="protein sequence ID" value="NEX47531.1"/>
    <property type="molecule type" value="Genomic_DNA"/>
</dbReference>
<dbReference type="Gene3D" id="3.40.50.20">
    <property type="match status" value="1"/>
</dbReference>
<accession>A0A6B3RPX2</accession>
<comment type="caution">
    <text evidence="1">The sequence shown here is derived from an EMBL/GenBank/DDBJ whole genome shotgun (WGS) entry which is preliminary data.</text>
</comment>
<protein>
    <recommendedName>
        <fullName evidence="3">ATP-grasp domain-containing protein</fullName>
    </recommendedName>
</protein>
<dbReference type="SUPFAM" id="SSF56059">
    <property type="entry name" value="Glutathione synthetase ATP-binding domain-like"/>
    <property type="match status" value="1"/>
</dbReference>
<keyword evidence="2" id="KW-1185">Reference proteome</keyword>
<dbReference type="Proteomes" id="UP000481421">
    <property type="component" value="Unassembled WGS sequence"/>
</dbReference>
<organism evidence="1 2">
    <name type="scientific">Pseudotabrizicola algicola</name>
    <dbReference type="NCBI Taxonomy" id="2709381"/>
    <lineage>
        <taxon>Bacteria</taxon>
        <taxon>Pseudomonadati</taxon>
        <taxon>Pseudomonadota</taxon>
        <taxon>Alphaproteobacteria</taxon>
        <taxon>Rhodobacterales</taxon>
        <taxon>Paracoccaceae</taxon>
        <taxon>Pseudotabrizicola</taxon>
    </lineage>
</organism>
<reference evidence="1 2" key="1">
    <citation type="submission" date="2020-02" db="EMBL/GenBank/DDBJ databases">
        <title>Rhodobacter algicola sp. nov., isolated from microalga culture.</title>
        <authorList>
            <person name="Park C.-Y."/>
        </authorList>
    </citation>
    <scope>NUCLEOTIDE SEQUENCE [LARGE SCALE GENOMIC DNA]</scope>
    <source>
        <strain evidence="1 2">ETT8</strain>
    </source>
</reference>
<evidence type="ECO:0000313" key="2">
    <source>
        <dbReference type="Proteomes" id="UP000481421"/>
    </source>
</evidence>
<evidence type="ECO:0000313" key="1">
    <source>
        <dbReference type="EMBL" id="NEX47531.1"/>
    </source>
</evidence>
<sequence>MVTGARAPVALHWAWALRAAGRRVHLADSLRWPIGRGFADGYLRHAPPAFDLDGFRRDLLALCARHGIGLILPTCEEVFWLAQIAPDLAAAGVRVFAPPMSLLAQAHDKGAFIALCAQVWPHVPQTRRLMCADDLADLPDPSGLVLKPAFSRFATRTLVRPSPAQVARLRPSARDPWVAQEFLAGREVCAYAIAVAGKVTALAVYHPLYRAGQGAGIYFQPVDPAPALGFVRAFAAATGWTGQLSFDLIETAAGVAPIECNPRATSGLHLMRDAEALAAALAGSGPVLVPGSARPQAVRLALWLYGAWRRAGFRADLARAEEALAWEGARVGLGAQLRAVAEIGAIALRRGQGLQAASTADIEWNG</sequence>
<evidence type="ECO:0008006" key="3">
    <source>
        <dbReference type="Google" id="ProtNLM"/>
    </source>
</evidence>
<name>A0A6B3RPX2_9RHOB</name>
<dbReference type="AlphaFoldDB" id="A0A6B3RPX2"/>